<name>A0A6J5M8V4_9CAUD</name>
<evidence type="ECO:0000313" key="1">
    <source>
        <dbReference type="EMBL" id="CAB4143104.1"/>
    </source>
</evidence>
<accession>A0A6J5M8V4</accession>
<reference evidence="1" key="1">
    <citation type="submission" date="2020-04" db="EMBL/GenBank/DDBJ databases">
        <authorList>
            <person name="Chiriac C."/>
            <person name="Salcher M."/>
            <person name="Ghai R."/>
            <person name="Kavagutti S V."/>
        </authorList>
    </citation>
    <scope>NUCLEOTIDE SEQUENCE</scope>
</reference>
<gene>
    <name evidence="1" type="ORF">UFOVP447_78</name>
</gene>
<proteinExistence type="predicted"/>
<dbReference type="EMBL" id="LR796423">
    <property type="protein sequence ID" value="CAB4143104.1"/>
    <property type="molecule type" value="Genomic_DNA"/>
</dbReference>
<organism evidence="1">
    <name type="scientific">uncultured Caudovirales phage</name>
    <dbReference type="NCBI Taxonomy" id="2100421"/>
    <lineage>
        <taxon>Viruses</taxon>
        <taxon>Duplodnaviria</taxon>
        <taxon>Heunggongvirae</taxon>
        <taxon>Uroviricota</taxon>
        <taxon>Caudoviricetes</taxon>
        <taxon>Peduoviridae</taxon>
        <taxon>Maltschvirus</taxon>
        <taxon>Maltschvirus maltsch</taxon>
    </lineage>
</organism>
<sequence>MALAANTVTTRPPLNLFEVERRQLQGNTWFQIVQVPSYFVPRNGPIAAKSVNAAAIMTGLTITNMHTATIRASARIRGVDGVYYSVVQTAPIPPNDFLSISFERQVMKTGEILEVAIPSNSTPSANHAHVHFSYILNQREEFTIL</sequence>
<protein>
    <submittedName>
        <fullName evidence="1">Uncharacterized protein</fullName>
    </submittedName>
</protein>